<reference evidence="7 8" key="1">
    <citation type="submission" date="2018-06" db="EMBL/GenBank/DDBJ databases">
        <title>Complete Genome Sequence of Desulfobacter hydrogenophilus (DSM3380).</title>
        <authorList>
            <person name="Marietou A."/>
            <person name="Schreiber L."/>
            <person name="Marshall I."/>
            <person name="Jorgensen B."/>
        </authorList>
    </citation>
    <scope>NUCLEOTIDE SEQUENCE [LARGE SCALE GENOMIC DNA]</scope>
    <source>
        <strain evidence="7 8">DSM 3380</strain>
    </source>
</reference>
<dbReference type="OrthoDB" id="9800582at2"/>
<dbReference type="AlphaFoldDB" id="A0A328F924"/>
<dbReference type="EMBL" id="QLNI01000031">
    <property type="protein sequence ID" value="RAM01174.1"/>
    <property type="molecule type" value="Genomic_DNA"/>
</dbReference>
<dbReference type="GO" id="GO:0017136">
    <property type="term" value="F:histone deacetylase activity, NAD-dependent"/>
    <property type="evidence" value="ECO:0007669"/>
    <property type="project" value="TreeGrafter"/>
</dbReference>
<organism evidence="7 8">
    <name type="scientific">Desulfobacter hydrogenophilus</name>
    <dbReference type="NCBI Taxonomy" id="2291"/>
    <lineage>
        <taxon>Bacteria</taxon>
        <taxon>Pseudomonadati</taxon>
        <taxon>Thermodesulfobacteriota</taxon>
        <taxon>Desulfobacteria</taxon>
        <taxon>Desulfobacterales</taxon>
        <taxon>Desulfobacteraceae</taxon>
        <taxon>Desulfobacter</taxon>
    </lineage>
</organism>
<dbReference type="RefSeq" id="WP_111958224.1">
    <property type="nucleotide sequence ID" value="NZ_CP036313.1"/>
</dbReference>
<sequence>MPVYFMDNLNKNIKQACQAIKDADALFITAGAGMGVDSGLPDFRGNAGFWKAYPPIAKLGKSFSEMADPVWFDKQPEVAWAFYGHRLNLYRETIPHEGFSKLLDLGRRKPYGYFVFTSNVDGQFQRAGFDDALIEECHGSIHHLQCNGPCSSDIWAIGEEKVNVDMETFRATGELPKCKNCGRLARPNILMFGDWNWISHRTSEQGARLQKWLEKLNSFNAKLAIIEMGAGLAVPTVRYKSQRTGRNLNSTLIRINPRDYHVGQGGIGLPLGAREGINRILC</sequence>
<dbReference type="PANTHER" id="PTHR11085:SF4">
    <property type="entry name" value="NAD-DEPENDENT PROTEIN DEACYLASE"/>
    <property type="match status" value="1"/>
</dbReference>
<evidence type="ECO:0000256" key="3">
    <source>
        <dbReference type="ARBA" id="ARBA00023027"/>
    </source>
</evidence>
<dbReference type="Proteomes" id="UP000293902">
    <property type="component" value="Chromosome"/>
</dbReference>
<proteinExistence type="predicted"/>
<dbReference type="Proteomes" id="UP000248798">
    <property type="component" value="Unassembled WGS sequence"/>
</dbReference>
<gene>
    <name evidence="7" type="ORF">DO021_15305</name>
    <name evidence="6" type="ORF">EYB58_12100</name>
</gene>
<dbReference type="InterPro" id="IPR050134">
    <property type="entry name" value="NAD-dep_sirtuin_deacylases"/>
</dbReference>
<evidence type="ECO:0000259" key="5">
    <source>
        <dbReference type="PROSITE" id="PS50305"/>
    </source>
</evidence>
<evidence type="ECO:0000313" key="6">
    <source>
        <dbReference type="EMBL" id="QBH13601.1"/>
    </source>
</evidence>
<dbReference type="SUPFAM" id="SSF52467">
    <property type="entry name" value="DHS-like NAD/FAD-binding domain"/>
    <property type="match status" value="1"/>
</dbReference>
<dbReference type="Gene3D" id="3.30.1600.10">
    <property type="entry name" value="SIR2/SIRT2 'Small Domain"/>
    <property type="match status" value="1"/>
</dbReference>
<keyword evidence="9" id="KW-1185">Reference proteome</keyword>
<dbReference type="Gene3D" id="3.40.50.1220">
    <property type="entry name" value="TPP-binding domain"/>
    <property type="match status" value="1"/>
</dbReference>
<evidence type="ECO:0000256" key="2">
    <source>
        <dbReference type="ARBA" id="ARBA00022679"/>
    </source>
</evidence>
<evidence type="ECO:0000313" key="7">
    <source>
        <dbReference type="EMBL" id="RAM01174.1"/>
    </source>
</evidence>
<evidence type="ECO:0000256" key="4">
    <source>
        <dbReference type="PROSITE-ProRule" id="PRU00236"/>
    </source>
</evidence>
<reference evidence="6 9" key="2">
    <citation type="submission" date="2019-02" db="EMBL/GenBank/DDBJ databases">
        <title>Complete genome sequence of Desulfobacter hydrogenophilus AcRS1.</title>
        <authorList>
            <person name="Marietou A."/>
            <person name="Lund M.B."/>
            <person name="Marshall I.P.G."/>
            <person name="Schreiber L."/>
            <person name="Jorgensen B."/>
        </authorList>
    </citation>
    <scope>NUCLEOTIDE SEQUENCE [LARGE SCALE GENOMIC DNA]</scope>
    <source>
        <strain evidence="6 9">AcRS1</strain>
    </source>
</reference>
<dbReference type="InterPro" id="IPR029035">
    <property type="entry name" value="DHS-like_NAD/FAD-binding_dom"/>
</dbReference>
<evidence type="ECO:0000313" key="8">
    <source>
        <dbReference type="Proteomes" id="UP000248798"/>
    </source>
</evidence>
<keyword evidence="2" id="KW-0808">Transferase</keyword>
<dbReference type="InterPro" id="IPR026590">
    <property type="entry name" value="Ssirtuin_cat_dom"/>
</dbReference>
<evidence type="ECO:0000313" key="9">
    <source>
        <dbReference type="Proteomes" id="UP000293902"/>
    </source>
</evidence>
<feature type="domain" description="Deacetylase sirtuin-type" evidence="5">
    <location>
        <begin position="6"/>
        <end position="282"/>
    </location>
</feature>
<accession>A0A328F924</accession>
<name>A0A328F924_9BACT</name>
<dbReference type="Pfam" id="PF02146">
    <property type="entry name" value="SIR2"/>
    <property type="match status" value="1"/>
</dbReference>
<evidence type="ECO:0000256" key="1">
    <source>
        <dbReference type="ARBA" id="ARBA00012928"/>
    </source>
</evidence>
<comment type="caution">
    <text evidence="4">Lacks conserved residue(s) required for the propagation of feature annotation.</text>
</comment>
<dbReference type="InterPro" id="IPR026591">
    <property type="entry name" value="Sirtuin_cat_small_dom_sf"/>
</dbReference>
<dbReference type="PANTHER" id="PTHR11085">
    <property type="entry name" value="NAD-DEPENDENT PROTEIN DEACYLASE SIRTUIN-5, MITOCHONDRIAL-RELATED"/>
    <property type="match status" value="1"/>
</dbReference>
<dbReference type="EC" id="2.3.1.286" evidence="1"/>
<dbReference type="PROSITE" id="PS50305">
    <property type="entry name" value="SIRTUIN"/>
    <property type="match status" value="1"/>
</dbReference>
<keyword evidence="3" id="KW-0520">NAD</keyword>
<dbReference type="EMBL" id="CP036313">
    <property type="protein sequence ID" value="QBH13601.1"/>
    <property type="molecule type" value="Genomic_DNA"/>
</dbReference>
<protein>
    <recommendedName>
        <fullName evidence="1">protein acetyllysine N-acetyltransferase</fullName>
        <ecNumber evidence="1">2.3.1.286</ecNumber>
    </recommendedName>
</protein>
<dbReference type="InterPro" id="IPR003000">
    <property type="entry name" value="Sirtuin"/>
</dbReference>
<dbReference type="GO" id="GO:0070403">
    <property type="term" value="F:NAD+ binding"/>
    <property type="evidence" value="ECO:0007669"/>
    <property type="project" value="InterPro"/>
</dbReference>